<feature type="transmembrane region" description="Helical" evidence="1">
    <location>
        <begin position="222"/>
        <end position="239"/>
    </location>
</feature>
<feature type="transmembrane region" description="Helical" evidence="1">
    <location>
        <begin position="272"/>
        <end position="289"/>
    </location>
</feature>
<dbReference type="PATRIC" id="fig|28087.4.peg.46"/>
<sequence>MNITRDIINKAVEAQIITQKQSEELIEFVRKQPGQNKGFGLTNVLYYLGGLIAIGAMSLFMTLGWELFGGWGILFLCICYAILGLSLSDIFNKKGFIVPAEICATFVVCLTPLAIYGLQKGMGWWPPDDTVFREYNYYIKWHWIFMELGTLAVGIIMAWIYRYPYMIMPIAVTLWYMSMDLTAMLTGGESAFDLSEKVSMYFGLIMLLIGFWVDFRSRQSEDYAYWLYLFGVLTFWGGLSAQHSDYELSKFIYLCINLLLILIGIILSRKVFTVFGGIGVCFYLGHLAYDIFKDSYLFPIILTAIGLGIIYLGILWQKHEQKMTAEIRKILPKSLQELLQARDQLI</sequence>
<dbReference type="RefSeq" id="WP_027271128.1">
    <property type="nucleotide sequence ID" value="NZ_CAAAJE010000014.1"/>
</dbReference>
<keyword evidence="1" id="KW-0812">Transmembrane</keyword>
<dbReference type="AlphaFoldDB" id="A0A0W0YUS9"/>
<dbReference type="Proteomes" id="UP000054621">
    <property type="component" value="Unassembled WGS sequence"/>
</dbReference>
<dbReference type="EMBL" id="LNYV01000001">
    <property type="protein sequence ID" value="KTD60587.1"/>
    <property type="molecule type" value="Genomic_DNA"/>
</dbReference>
<feature type="transmembrane region" description="Helical" evidence="1">
    <location>
        <begin position="295"/>
        <end position="316"/>
    </location>
</feature>
<name>A0A0W0YUS9_9GAMM</name>
<feature type="transmembrane region" description="Helical" evidence="1">
    <location>
        <begin position="251"/>
        <end position="267"/>
    </location>
</feature>
<dbReference type="OrthoDB" id="1675191at2"/>
<accession>A0A0W0YUS9</accession>
<evidence type="ECO:0000313" key="2">
    <source>
        <dbReference type="EMBL" id="KTD60587.1"/>
    </source>
</evidence>
<feature type="transmembrane region" description="Helical" evidence="1">
    <location>
        <begin position="98"/>
        <end position="118"/>
    </location>
</feature>
<feature type="transmembrane region" description="Helical" evidence="1">
    <location>
        <begin position="198"/>
        <end position="215"/>
    </location>
</feature>
<feature type="transmembrane region" description="Helical" evidence="1">
    <location>
        <begin position="71"/>
        <end position="91"/>
    </location>
</feature>
<keyword evidence="1" id="KW-0472">Membrane</keyword>
<reference evidence="2 3" key="1">
    <citation type="submission" date="2015-11" db="EMBL/GenBank/DDBJ databases">
        <title>Genomic analysis of 38 Legionella species identifies large and diverse effector repertoires.</title>
        <authorList>
            <person name="Burstein D."/>
            <person name="Amaro F."/>
            <person name="Zusman T."/>
            <person name="Lifshitz Z."/>
            <person name="Cohen O."/>
            <person name="Gilbert J.A."/>
            <person name="Pupko T."/>
            <person name="Shuman H.A."/>
            <person name="Segal G."/>
        </authorList>
    </citation>
    <scope>NUCLEOTIDE SEQUENCE [LARGE SCALE GENOMIC DNA]</scope>
    <source>
        <strain evidence="2 3">Mt.St.Helens-4</strain>
    </source>
</reference>
<keyword evidence="1" id="KW-1133">Transmembrane helix</keyword>
<feature type="transmembrane region" description="Helical" evidence="1">
    <location>
        <begin position="167"/>
        <end position="186"/>
    </location>
</feature>
<evidence type="ECO:0000313" key="3">
    <source>
        <dbReference type="Proteomes" id="UP000054621"/>
    </source>
</evidence>
<comment type="caution">
    <text evidence="2">The sequence shown here is derived from an EMBL/GenBank/DDBJ whole genome shotgun (WGS) entry which is preliminary data.</text>
</comment>
<proteinExistence type="predicted"/>
<organism evidence="2 3">
    <name type="scientific">Legionella sainthelensi</name>
    <dbReference type="NCBI Taxonomy" id="28087"/>
    <lineage>
        <taxon>Bacteria</taxon>
        <taxon>Pseudomonadati</taxon>
        <taxon>Pseudomonadota</taxon>
        <taxon>Gammaproteobacteria</taxon>
        <taxon>Legionellales</taxon>
        <taxon>Legionellaceae</taxon>
        <taxon>Legionella</taxon>
    </lineage>
</organism>
<dbReference type="STRING" id="28087.Lsai_0045"/>
<gene>
    <name evidence="2" type="ORF">Lsai_0045</name>
</gene>
<feature type="transmembrane region" description="Helical" evidence="1">
    <location>
        <begin position="138"/>
        <end position="160"/>
    </location>
</feature>
<protein>
    <submittedName>
        <fullName evidence="2">Membrane protein</fullName>
    </submittedName>
</protein>
<dbReference type="eggNOG" id="ENOG502Z7N0">
    <property type="taxonomic scope" value="Bacteria"/>
</dbReference>
<feature type="transmembrane region" description="Helical" evidence="1">
    <location>
        <begin position="44"/>
        <end position="65"/>
    </location>
</feature>
<evidence type="ECO:0000256" key="1">
    <source>
        <dbReference type="SAM" id="Phobius"/>
    </source>
</evidence>